<reference evidence="3 4" key="1">
    <citation type="journal article" date="2019" name="Int. J. Syst. Evol. Microbiol.">
        <title>The Global Catalogue of Microorganisms (GCM) 10K type strain sequencing project: providing services to taxonomists for standard genome sequencing and annotation.</title>
        <authorList>
            <consortium name="The Broad Institute Genomics Platform"/>
            <consortium name="The Broad Institute Genome Sequencing Center for Infectious Disease"/>
            <person name="Wu L."/>
            <person name="Ma J."/>
        </authorList>
    </citation>
    <scope>NUCLEOTIDE SEQUENCE [LARGE SCALE GENOMIC DNA]</scope>
    <source>
        <strain evidence="3 4">GX26</strain>
    </source>
</reference>
<comment type="caution">
    <text evidence="3">The sequence shown here is derived from an EMBL/GenBank/DDBJ whole genome shotgun (WGS) entry which is preliminary data.</text>
</comment>
<dbReference type="AlphaFoldDB" id="A0ABD5VGK1"/>
<dbReference type="RefSeq" id="WP_336351577.1">
    <property type="nucleotide sequence ID" value="NZ_JAZAQL010000003.1"/>
</dbReference>
<protein>
    <submittedName>
        <fullName evidence="3">Uncharacterized protein</fullName>
    </submittedName>
</protein>
<keyword evidence="2" id="KW-1133">Transmembrane helix</keyword>
<feature type="transmembrane region" description="Helical" evidence="2">
    <location>
        <begin position="54"/>
        <end position="74"/>
    </location>
</feature>
<keyword evidence="2" id="KW-0812">Transmembrane</keyword>
<organism evidence="3 4">
    <name type="scientific">Halorubellus litoreus</name>
    <dbReference type="NCBI Taxonomy" id="755308"/>
    <lineage>
        <taxon>Archaea</taxon>
        <taxon>Methanobacteriati</taxon>
        <taxon>Methanobacteriota</taxon>
        <taxon>Stenosarchaea group</taxon>
        <taxon>Halobacteria</taxon>
        <taxon>Halobacteriales</taxon>
        <taxon>Halorubellaceae</taxon>
        <taxon>Halorubellus</taxon>
    </lineage>
</organism>
<sequence length="335" mass="35933">MAVPEETTADRDTGTEHEPTDDASEPRDATTSRDEPTGGFLTNVEFLTGPNPNLGSFLLVVGMVSIVFIALFQLTLPTTVAYLLTAGVLFVTVISALFAFLLDAFGYFDPVAAPPADARRARARDARPWVPATSPAKPLPPLLNFDAELRAYDDMFDGDLPAAFDPFVEDYRRLKTNTRNRPSIASDLRADLNPIGTLFGPGTAGDRLYEDISERLFRYIDADRELATVDRVTFRDDDGAETDVAALAGGLGRVEIVVANEGEGVDAVAVVEFRDASGSVVASRTCDAGYVAPGASRTVDADVFVPADAVRATTRLQATEVQGRDARRSPRVVGS</sequence>
<evidence type="ECO:0000313" key="4">
    <source>
        <dbReference type="Proteomes" id="UP001596395"/>
    </source>
</evidence>
<gene>
    <name evidence="3" type="ORF">ACFQGB_17380</name>
</gene>
<feature type="compositionally biased region" description="Basic and acidic residues" evidence="1">
    <location>
        <begin position="8"/>
        <end position="36"/>
    </location>
</feature>
<accession>A0ABD5VGK1</accession>
<evidence type="ECO:0000313" key="3">
    <source>
        <dbReference type="EMBL" id="MFC6954640.1"/>
    </source>
</evidence>
<keyword evidence="4" id="KW-1185">Reference proteome</keyword>
<feature type="transmembrane region" description="Helical" evidence="2">
    <location>
        <begin position="81"/>
        <end position="102"/>
    </location>
</feature>
<keyword evidence="2" id="KW-0472">Membrane</keyword>
<feature type="region of interest" description="Disordered" evidence="1">
    <location>
        <begin position="1"/>
        <end position="37"/>
    </location>
</feature>
<evidence type="ECO:0000256" key="1">
    <source>
        <dbReference type="SAM" id="MobiDB-lite"/>
    </source>
</evidence>
<evidence type="ECO:0000256" key="2">
    <source>
        <dbReference type="SAM" id="Phobius"/>
    </source>
</evidence>
<name>A0ABD5VGK1_9EURY</name>
<proteinExistence type="predicted"/>
<dbReference type="Proteomes" id="UP001596395">
    <property type="component" value="Unassembled WGS sequence"/>
</dbReference>
<dbReference type="EMBL" id="JBHSXN010000003">
    <property type="protein sequence ID" value="MFC6954640.1"/>
    <property type="molecule type" value="Genomic_DNA"/>
</dbReference>